<dbReference type="OrthoDB" id="3871793at2"/>
<dbReference type="Gene3D" id="3.30.565.10">
    <property type="entry name" value="Histidine kinase-like ATPase, C-terminal domain"/>
    <property type="match status" value="1"/>
</dbReference>
<proteinExistence type="predicted"/>
<dbReference type="GO" id="GO:0004674">
    <property type="term" value="F:protein serine/threonine kinase activity"/>
    <property type="evidence" value="ECO:0007669"/>
    <property type="project" value="UniProtKB-KW"/>
</dbReference>
<organism evidence="3 4">
    <name type="scientific">Streptomyces niveus</name>
    <name type="common">Streptomyces spheroides</name>
    <dbReference type="NCBI Taxonomy" id="193462"/>
    <lineage>
        <taxon>Bacteria</taxon>
        <taxon>Bacillati</taxon>
        <taxon>Actinomycetota</taxon>
        <taxon>Actinomycetes</taxon>
        <taxon>Kitasatosporales</taxon>
        <taxon>Streptomycetaceae</taxon>
        <taxon>Streptomyces</taxon>
    </lineage>
</organism>
<protein>
    <recommendedName>
        <fullName evidence="2">Histidine kinase/HSP90-like ATPase domain-containing protein</fullName>
    </recommendedName>
</protein>
<dbReference type="Proteomes" id="UP000189677">
    <property type="component" value="Chromosome"/>
</dbReference>
<name>A0A1U9QVA2_STRNV</name>
<dbReference type="InterPro" id="IPR050267">
    <property type="entry name" value="Anti-sigma-factor_SerPK"/>
</dbReference>
<accession>A0A1U9QVA2</accession>
<dbReference type="PANTHER" id="PTHR35526">
    <property type="entry name" value="ANTI-SIGMA-F FACTOR RSBW-RELATED"/>
    <property type="match status" value="1"/>
</dbReference>
<evidence type="ECO:0000256" key="1">
    <source>
        <dbReference type="ARBA" id="ARBA00022527"/>
    </source>
</evidence>
<evidence type="ECO:0000259" key="2">
    <source>
        <dbReference type="Pfam" id="PF13581"/>
    </source>
</evidence>
<evidence type="ECO:0000313" key="3">
    <source>
        <dbReference type="EMBL" id="AQU67751.1"/>
    </source>
</evidence>
<keyword evidence="1" id="KW-0418">Kinase</keyword>
<dbReference type="RefSeq" id="WP_078076324.1">
    <property type="nucleotide sequence ID" value="NZ_CP018047.1"/>
</dbReference>
<dbReference type="AlphaFoldDB" id="A0A1U9QVA2"/>
<dbReference type="CDD" id="cd16936">
    <property type="entry name" value="HATPase_RsbW-like"/>
    <property type="match status" value="1"/>
</dbReference>
<keyword evidence="4" id="KW-1185">Reference proteome</keyword>
<feature type="domain" description="Histidine kinase/HSP90-like ATPase" evidence="2">
    <location>
        <begin position="25"/>
        <end position="129"/>
    </location>
</feature>
<dbReference type="EMBL" id="CP018047">
    <property type="protein sequence ID" value="AQU67751.1"/>
    <property type="molecule type" value="Genomic_DNA"/>
</dbReference>
<dbReference type="InterPro" id="IPR036890">
    <property type="entry name" value="HATPase_C_sf"/>
</dbReference>
<dbReference type="PANTHER" id="PTHR35526:SF3">
    <property type="entry name" value="ANTI-SIGMA-F FACTOR RSBW"/>
    <property type="match status" value="1"/>
</dbReference>
<keyword evidence="1" id="KW-0808">Transferase</keyword>
<evidence type="ECO:0000313" key="4">
    <source>
        <dbReference type="Proteomes" id="UP000189677"/>
    </source>
</evidence>
<gene>
    <name evidence="3" type="ORF">BBN63_17400</name>
</gene>
<dbReference type="SUPFAM" id="SSF55874">
    <property type="entry name" value="ATPase domain of HSP90 chaperone/DNA topoisomerase II/histidine kinase"/>
    <property type="match status" value="1"/>
</dbReference>
<dbReference type="Pfam" id="PF13581">
    <property type="entry name" value="HATPase_c_2"/>
    <property type="match status" value="1"/>
</dbReference>
<sequence length="142" mass="15172">MHEYTSKVRVWGLTCPGFREEVGRARRWTRDVLAGHPRADDVTLIVSELGTNALLYTASGEESGAFQVALALSDHVIAVSVTDAGGSVTVPEVEHAEKAALHGRGLDIVSSLAHNVSIHGTGKGFTVTAEIISHHPGSRPWR</sequence>
<dbReference type="InterPro" id="IPR003594">
    <property type="entry name" value="HATPase_dom"/>
</dbReference>
<reference evidence="3 4" key="1">
    <citation type="submission" date="2016-11" db="EMBL/GenBank/DDBJ databases">
        <title>Complete genome sequence of Streptomyces niveus SCSIO 3406.</title>
        <authorList>
            <person name="Zhu Q."/>
            <person name="Cheng W."/>
            <person name="Song Y."/>
            <person name="Li Q."/>
            <person name="Ju J."/>
        </authorList>
    </citation>
    <scope>NUCLEOTIDE SEQUENCE [LARGE SCALE GENOMIC DNA]</scope>
    <source>
        <strain evidence="3 4">SCSIO 3406</strain>
    </source>
</reference>
<keyword evidence="1" id="KW-0723">Serine/threonine-protein kinase</keyword>
<dbReference type="KEGG" id="snw:BBN63_17400"/>